<keyword evidence="2" id="KW-0479">Metal-binding</keyword>
<dbReference type="GO" id="GO:0000122">
    <property type="term" value="P:negative regulation of transcription by RNA polymerase II"/>
    <property type="evidence" value="ECO:0007669"/>
    <property type="project" value="TreeGrafter"/>
</dbReference>
<evidence type="ECO:0000256" key="4">
    <source>
        <dbReference type="ARBA" id="ARBA00022833"/>
    </source>
</evidence>
<dbReference type="OrthoDB" id="515401at2759"/>
<feature type="compositionally biased region" description="Basic and acidic residues" evidence="7">
    <location>
        <begin position="326"/>
        <end position="339"/>
    </location>
</feature>
<dbReference type="GO" id="GO:0045944">
    <property type="term" value="P:positive regulation of transcription by RNA polymerase II"/>
    <property type="evidence" value="ECO:0007669"/>
    <property type="project" value="TreeGrafter"/>
</dbReference>
<dbReference type="PANTHER" id="PTHR10071:SF281">
    <property type="entry name" value="BOX A-BINDING FACTOR-RELATED"/>
    <property type="match status" value="1"/>
</dbReference>
<dbReference type="InterPro" id="IPR039355">
    <property type="entry name" value="Transcription_factor_GATA"/>
</dbReference>
<feature type="compositionally biased region" description="Low complexity" evidence="7">
    <location>
        <begin position="471"/>
        <end position="501"/>
    </location>
</feature>
<feature type="compositionally biased region" description="Polar residues" evidence="7">
    <location>
        <begin position="653"/>
        <end position="687"/>
    </location>
</feature>
<evidence type="ECO:0000256" key="7">
    <source>
        <dbReference type="SAM" id="MobiDB-lite"/>
    </source>
</evidence>
<name>A0A1G4JDE5_9SACH</name>
<dbReference type="Gene3D" id="3.30.50.10">
    <property type="entry name" value="Erythroid Transcription Factor GATA-1, subunit A"/>
    <property type="match status" value="1"/>
</dbReference>
<feature type="domain" description="GATA-type" evidence="8">
    <location>
        <begin position="260"/>
        <end position="313"/>
    </location>
</feature>
<dbReference type="AlphaFoldDB" id="A0A1G4JDE5"/>
<feature type="compositionally biased region" description="Low complexity" evidence="7">
    <location>
        <begin position="621"/>
        <end position="652"/>
    </location>
</feature>
<dbReference type="EMBL" id="LT598448">
    <property type="protein sequence ID" value="SCU88185.1"/>
    <property type="molecule type" value="Genomic_DNA"/>
</dbReference>
<dbReference type="PANTHER" id="PTHR10071">
    <property type="entry name" value="TRANSCRIPTION FACTOR GATA FAMILY MEMBER"/>
    <property type="match status" value="1"/>
</dbReference>
<dbReference type="SMART" id="SM00401">
    <property type="entry name" value="ZnF_GATA"/>
    <property type="match status" value="1"/>
</dbReference>
<keyword evidence="4" id="KW-0862">Zinc</keyword>
<organism evidence="9 10">
    <name type="scientific">Lachancea nothofagi CBS 11611</name>
    <dbReference type="NCBI Taxonomy" id="1266666"/>
    <lineage>
        <taxon>Eukaryota</taxon>
        <taxon>Fungi</taxon>
        <taxon>Dikarya</taxon>
        <taxon>Ascomycota</taxon>
        <taxon>Saccharomycotina</taxon>
        <taxon>Saccharomycetes</taxon>
        <taxon>Saccharomycetales</taxon>
        <taxon>Saccharomycetaceae</taxon>
        <taxon>Lachancea</taxon>
    </lineage>
</organism>
<dbReference type="SUPFAM" id="SSF57716">
    <property type="entry name" value="Glucocorticoid receptor-like (DNA-binding domain)"/>
    <property type="match status" value="1"/>
</dbReference>
<evidence type="ECO:0000256" key="1">
    <source>
        <dbReference type="ARBA" id="ARBA00004123"/>
    </source>
</evidence>
<feature type="compositionally biased region" description="Polar residues" evidence="7">
    <location>
        <begin position="451"/>
        <end position="470"/>
    </location>
</feature>
<feature type="region of interest" description="Disordered" evidence="7">
    <location>
        <begin position="186"/>
        <end position="257"/>
    </location>
</feature>
<dbReference type="GO" id="GO:0005634">
    <property type="term" value="C:nucleus"/>
    <property type="evidence" value="ECO:0007669"/>
    <property type="project" value="UniProtKB-SubCell"/>
</dbReference>
<dbReference type="GO" id="GO:0000978">
    <property type="term" value="F:RNA polymerase II cis-regulatory region sequence-specific DNA binding"/>
    <property type="evidence" value="ECO:0007669"/>
    <property type="project" value="TreeGrafter"/>
</dbReference>
<evidence type="ECO:0000256" key="5">
    <source>
        <dbReference type="ARBA" id="ARBA00023242"/>
    </source>
</evidence>
<keyword evidence="3 6" id="KW-0863">Zinc-finger</keyword>
<evidence type="ECO:0000259" key="8">
    <source>
        <dbReference type="PROSITE" id="PS50114"/>
    </source>
</evidence>
<accession>A0A1G4JDE5</accession>
<feature type="region of interest" description="Disordered" evidence="7">
    <location>
        <begin position="412"/>
        <end position="723"/>
    </location>
</feature>
<sequence>MADRGPSLFDMLGENGPSGGGGFDTMLEILPEEMDGGFVDELTHSTNNSDGSNLERNSKLRTEEPLAAHTVGVEPLFPPNCPLPSMENHQNGEIAQLWDFNVDEFIMTPSQASDSATISAPNSFNSDFHPQMDVTGRKTSIDATGFGAAFDSHIASHSQGNNNWSHLLGNSFPSEINTQQLFTSPVGLRSEDSHGTPLFRPTLPTRRSSSQLTKNMGEDGSISLTSHSTTNSIRKNSVTRPLSSTSLSSYRQNSSSEVPRKAQVECFNCKTTKTPLWRRDGGGNTMCNACGLFQKLHGTMRPLSLKSDVIRKRNTKKRGKKPVSQDLKENTKSGKKNDTDQQDLALPSLSLNAQSSTESSANLSNFSSSETKSRISSFTNFSVNGTFSNPNGEQLSSKTLMSHDTRLMSSANAGISKKSSRSSSSSSASNSSNRSSSSRTMVPILPKPSPGATQRSQFQLMNNFTGSAGNSAASSPRIPSSPRLSSAQSPLPNSGGQLLSSSGGGPGIAIMRRKPSRPGSSSFMATSLQQHQQQHQLQLQQHQQPYQAQQQSQQSQQSQSIAFPSTTVGSSSSTISASSNSWNTAPNAVGPPKPMNSPRSPFDLFSSQEPQSRSTSRKSHTSLLSQQLQQASIPSQYPQSPSQLQTPSSVQSNGFSSSATPQPTSVERSPVTASPRNSYMDSIQQQRGLHPDASFRRTTPLRSESYNTPVINQNTYTSKQKDGTLDDLEWLKFGL</sequence>
<comment type="subcellular location">
    <subcellularLocation>
        <location evidence="1">Nucleus</location>
    </subcellularLocation>
</comment>
<feature type="compositionally biased region" description="Polar residues" evidence="7">
    <location>
        <begin position="222"/>
        <end position="257"/>
    </location>
</feature>
<dbReference type="CDD" id="cd00202">
    <property type="entry name" value="ZnF_GATA"/>
    <property type="match status" value="1"/>
</dbReference>
<protein>
    <submittedName>
        <fullName evidence="9">LANO_0D01354g1_1</fullName>
    </submittedName>
</protein>
<reference evidence="10" key="1">
    <citation type="submission" date="2016-03" db="EMBL/GenBank/DDBJ databases">
        <authorList>
            <person name="Devillers Hugo."/>
        </authorList>
    </citation>
    <scope>NUCLEOTIDE SEQUENCE [LARGE SCALE GENOMIC DNA]</scope>
</reference>
<dbReference type="GO" id="GO:0000981">
    <property type="term" value="F:DNA-binding transcription factor activity, RNA polymerase II-specific"/>
    <property type="evidence" value="ECO:0007669"/>
    <property type="project" value="TreeGrafter"/>
</dbReference>
<keyword evidence="10" id="KW-1185">Reference proteome</keyword>
<evidence type="ECO:0000256" key="6">
    <source>
        <dbReference type="PROSITE-ProRule" id="PRU00094"/>
    </source>
</evidence>
<feature type="compositionally biased region" description="Low complexity" evidence="7">
    <location>
        <begin position="527"/>
        <end position="581"/>
    </location>
</feature>
<dbReference type="Pfam" id="PF00320">
    <property type="entry name" value="GATA"/>
    <property type="match status" value="1"/>
</dbReference>
<dbReference type="InterPro" id="IPR013088">
    <property type="entry name" value="Znf_NHR/GATA"/>
</dbReference>
<dbReference type="PROSITE" id="PS50114">
    <property type="entry name" value="GATA_ZN_FINGER_2"/>
    <property type="match status" value="1"/>
</dbReference>
<evidence type="ECO:0000256" key="2">
    <source>
        <dbReference type="ARBA" id="ARBA00022723"/>
    </source>
</evidence>
<dbReference type="PROSITE" id="PS00344">
    <property type="entry name" value="GATA_ZN_FINGER_1"/>
    <property type="match status" value="1"/>
</dbReference>
<feature type="compositionally biased region" description="Basic residues" evidence="7">
    <location>
        <begin position="312"/>
        <end position="321"/>
    </location>
</feature>
<evidence type="ECO:0000313" key="9">
    <source>
        <dbReference type="EMBL" id="SCU88185.1"/>
    </source>
</evidence>
<evidence type="ECO:0000256" key="3">
    <source>
        <dbReference type="ARBA" id="ARBA00022771"/>
    </source>
</evidence>
<keyword evidence="5" id="KW-0539">Nucleus</keyword>
<feature type="region of interest" description="Disordered" evidence="7">
    <location>
        <begin position="311"/>
        <end position="342"/>
    </location>
</feature>
<dbReference type="PRINTS" id="PR00619">
    <property type="entry name" value="GATAZNFINGER"/>
</dbReference>
<feature type="compositionally biased region" description="Polar residues" evidence="7">
    <location>
        <begin position="605"/>
        <end position="614"/>
    </location>
</feature>
<feature type="compositionally biased region" description="Low complexity" evidence="7">
    <location>
        <begin position="421"/>
        <end position="438"/>
    </location>
</feature>
<feature type="compositionally biased region" description="Polar residues" evidence="7">
    <location>
        <begin position="205"/>
        <end position="214"/>
    </location>
</feature>
<dbReference type="InterPro" id="IPR000679">
    <property type="entry name" value="Znf_GATA"/>
</dbReference>
<feature type="compositionally biased region" description="Polar residues" evidence="7">
    <location>
        <begin position="696"/>
        <end position="718"/>
    </location>
</feature>
<evidence type="ECO:0000313" key="10">
    <source>
        <dbReference type="Proteomes" id="UP000189911"/>
    </source>
</evidence>
<dbReference type="FunFam" id="3.30.50.10:FF:000007">
    <property type="entry name" value="Nitrogen regulatory AreA, N-terminal"/>
    <property type="match status" value="1"/>
</dbReference>
<dbReference type="GO" id="GO:0008270">
    <property type="term" value="F:zinc ion binding"/>
    <property type="evidence" value="ECO:0007669"/>
    <property type="project" value="UniProtKB-KW"/>
</dbReference>
<proteinExistence type="predicted"/>
<gene>
    <name evidence="9" type="ORF">LANO_0D01354G</name>
</gene>
<dbReference type="Proteomes" id="UP000189911">
    <property type="component" value="Chromosome D"/>
</dbReference>